<proteinExistence type="predicted"/>
<protein>
    <submittedName>
        <fullName evidence="1">Uncharacterized protein</fullName>
    </submittedName>
</protein>
<reference evidence="1" key="1">
    <citation type="submission" date="2022-12" db="EMBL/GenBank/DDBJ databases">
        <authorList>
            <person name="Alioto T."/>
            <person name="Alioto T."/>
            <person name="Gomez Garrido J."/>
        </authorList>
    </citation>
    <scope>NUCLEOTIDE SEQUENCE</scope>
</reference>
<gene>
    <name evidence="1" type="ORF">PODLI_1B041609</name>
</gene>
<dbReference type="EMBL" id="OX395139">
    <property type="protein sequence ID" value="CAI5792979.1"/>
    <property type="molecule type" value="Genomic_DNA"/>
</dbReference>
<organism evidence="1 2">
    <name type="scientific">Podarcis lilfordi</name>
    <name type="common">Lilford's wall lizard</name>
    <dbReference type="NCBI Taxonomy" id="74358"/>
    <lineage>
        <taxon>Eukaryota</taxon>
        <taxon>Metazoa</taxon>
        <taxon>Chordata</taxon>
        <taxon>Craniata</taxon>
        <taxon>Vertebrata</taxon>
        <taxon>Euteleostomi</taxon>
        <taxon>Lepidosauria</taxon>
        <taxon>Squamata</taxon>
        <taxon>Bifurcata</taxon>
        <taxon>Unidentata</taxon>
        <taxon>Episquamata</taxon>
        <taxon>Laterata</taxon>
        <taxon>Lacertibaenia</taxon>
        <taxon>Lacertidae</taxon>
        <taxon>Podarcis</taxon>
    </lineage>
</organism>
<evidence type="ECO:0000313" key="1">
    <source>
        <dbReference type="EMBL" id="CAI5792979.1"/>
    </source>
</evidence>
<dbReference type="AlphaFoldDB" id="A0AA35LB93"/>
<keyword evidence="2" id="KW-1185">Reference proteome</keyword>
<accession>A0AA35LB93</accession>
<sequence length="113" mass="12513">MNHYRNYSLLCECLEGGADLYFSICYAAGLGSEDELQLSLHALLPNFLIARKPQSLTRMPLPQLSDVVGTSTSAPHGDLVLELLPQNTAPMEGVVSERDWDTLTLSTWFQCLL</sequence>
<evidence type="ECO:0000313" key="2">
    <source>
        <dbReference type="Proteomes" id="UP001178461"/>
    </source>
</evidence>
<name>A0AA35LB93_9SAUR</name>
<dbReference type="Proteomes" id="UP001178461">
    <property type="component" value="Chromosome 14"/>
</dbReference>